<gene>
    <name evidence="1" type="ORF">ELUCI_v1c02650</name>
</gene>
<dbReference type="Proteomes" id="UP000237865">
    <property type="component" value="Unassembled WGS sequence"/>
</dbReference>
<dbReference type="EMBL" id="PHNE01000001">
    <property type="protein sequence ID" value="PPE05974.1"/>
    <property type="molecule type" value="Genomic_DNA"/>
</dbReference>
<protein>
    <recommendedName>
        <fullName evidence="3">Lipoprotein</fullName>
    </recommendedName>
</protein>
<keyword evidence="2" id="KW-1185">Reference proteome</keyword>
<dbReference type="AlphaFoldDB" id="A0A2S5RF80"/>
<evidence type="ECO:0000313" key="2">
    <source>
        <dbReference type="Proteomes" id="UP000237865"/>
    </source>
</evidence>
<accession>A0A2S5RF80</accession>
<comment type="caution">
    <text evidence="1">The sequence shown here is derived from an EMBL/GenBank/DDBJ whole genome shotgun (WGS) entry which is preliminary data.</text>
</comment>
<reference evidence="1 2" key="1">
    <citation type="submission" date="2017-11" db="EMBL/GenBank/DDBJ databases">
        <title>Genome sequence of Entomoplasma lucivorax PIPN-2 (ATCC 49196).</title>
        <authorList>
            <person name="Lo W.-S."/>
            <person name="Gasparich G.E."/>
            <person name="Kuo C.-H."/>
        </authorList>
    </citation>
    <scope>NUCLEOTIDE SEQUENCE [LARGE SCALE GENOMIC DNA]</scope>
    <source>
        <strain evidence="1 2">PIPN-2</strain>
    </source>
</reference>
<name>A0A2S5RF80_9MOLU</name>
<dbReference type="RefSeq" id="WP_028126908.1">
    <property type="nucleotide sequence ID" value="NZ_PHNE01000001.1"/>
</dbReference>
<dbReference type="PROSITE" id="PS51257">
    <property type="entry name" value="PROKAR_LIPOPROTEIN"/>
    <property type="match status" value="1"/>
</dbReference>
<proteinExistence type="predicted"/>
<organism evidence="1 2">
    <name type="scientific">Williamsoniiplasma lucivorax</name>
    <dbReference type="NCBI Taxonomy" id="209274"/>
    <lineage>
        <taxon>Bacteria</taxon>
        <taxon>Bacillati</taxon>
        <taxon>Mycoplasmatota</taxon>
        <taxon>Mollicutes</taxon>
        <taxon>Entomoplasmatales</taxon>
        <taxon>Williamsoniiplasma</taxon>
    </lineage>
</organism>
<sequence>MKKNMMLLGGFCVAVATSTTIVGCLQKKNEVIKIDLEEIKDFDMQLGALNNNEKDTIIAKFIAKNPNKKIVAAGLDIEINATTTSKAIIKAKDTYDLYTGRVEVSFTIKENINNLNLISDLGLLQDDSHFNIITTFISKNPNKNLVANDLEVLASNDNIGDNLNRFNHGYVIVRISVKDSSNNYQGIIDASYNVEE</sequence>
<evidence type="ECO:0000313" key="1">
    <source>
        <dbReference type="EMBL" id="PPE05974.1"/>
    </source>
</evidence>
<evidence type="ECO:0008006" key="3">
    <source>
        <dbReference type="Google" id="ProtNLM"/>
    </source>
</evidence>